<feature type="domain" description="Bacterial bifunctional deaminase-reductase C-terminal" evidence="1">
    <location>
        <begin position="4"/>
        <end position="179"/>
    </location>
</feature>
<gene>
    <name evidence="2" type="ORF">ACFFIA_00070</name>
</gene>
<dbReference type="PANTHER" id="PTHR38011:SF11">
    <property type="entry name" value="2,5-DIAMINO-6-RIBOSYLAMINO-4(3H)-PYRIMIDINONE 5'-PHOSPHATE REDUCTASE"/>
    <property type="match status" value="1"/>
</dbReference>
<dbReference type="InterPro" id="IPR002734">
    <property type="entry name" value="RibDG_C"/>
</dbReference>
<dbReference type="EMBL" id="JBHLUH010000001">
    <property type="protein sequence ID" value="MFC0526062.1"/>
    <property type="molecule type" value="Genomic_DNA"/>
</dbReference>
<dbReference type="RefSeq" id="WP_377243310.1">
    <property type="nucleotide sequence ID" value="NZ_JBHLUH010000001.1"/>
</dbReference>
<name>A0ABV6LUH6_9ACTN</name>
<protein>
    <submittedName>
        <fullName evidence="2">Dihydrofolate reductase family protein</fullName>
    </submittedName>
</protein>
<dbReference type="Gene3D" id="3.40.430.10">
    <property type="entry name" value="Dihydrofolate Reductase, subunit A"/>
    <property type="match status" value="1"/>
</dbReference>
<dbReference type="SUPFAM" id="SSF53597">
    <property type="entry name" value="Dihydrofolate reductase-like"/>
    <property type="match status" value="1"/>
</dbReference>
<evidence type="ECO:0000313" key="3">
    <source>
        <dbReference type="Proteomes" id="UP001589867"/>
    </source>
</evidence>
<dbReference type="Proteomes" id="UP001589867">
    <property type="component" value="Unassembled WGS sequence"/>
</dbReference>
<dbReference type="PANTHER" id="PTHR38011">
    <property type="entry name" value="DIHYDROFOLATE REDUCTASE FAMILY PROTEIN (AFU_ORTHOLOGUE AFUA_8G06820)"/>
    <property type="match status" value="1"/>
</dbReference>
<evidence type="ECO:0000313" key="2">
    <source>
        <dbReference type="EMBL" id="MFC0526062.1"/>
    </source>
</evidence>
<evidence type="ECO:0000259" key="1">
    <source>
        <dbReference type="Pfam" id="PF01872"/>
    </source>
</evidence>
<sequence>MGRIVVTEFISLDGVVEAPGGEDFKYPNWSFEFDRGEEGERFKIDEALGASAQLLGRHTYEGFAAAWPQEEGELADKLNAMPKYVVSRTLTDPTWNNTRVLAGDLVEEVSRLKAEVEGDISVAGSIQLVQGLIEHDLVDELHLMTFPVLLGTGRRLFGETSDKSAWELTEVLTFGAGVLVTILRRAR</sequence>
<reference evidence="2 3" key="1">
    <citation type="submission" date="2024-09" db="EMBL/GenBank/DDBJ databases">
        <authorList>
            <person name="Sun Q."/>
            <person name="Mori K."/>
        </authorList>
    </citation>
    <scope>NUCLEOTIDE SEQUENCE [LARGE SCALE GENOMIC DNA]</scope>
    <source>
        <strain evidence="2 3">TBRC 3947</strain>
    </source>
</reference>
<proteinExistence type="predicted"/>
<accession>A0ABV6LUH6</accession>
<dbReference type="InterPro" id="IPR050765">
    <property type="entry name" value="Riboflavin_Biosynth_HTPR"/>
</dbReference>
<keyword evidence="3" id="KW-1185">Reference proteome</keyword>
<organism evidence="2 3">
    <name type="scientific">Phytohabitans kaempferiae</name>
    <dbReference type="NCBI Taxonomy" id="1620943"/>
    <lineage>
        <taxon>Bacteria</taxon>
        <taxon>Bacillati</taxon>
        <taxon>Actinomycetota</taxon>
        <taxon>Actinomycetes</taxon>
        <taxon>Micromonosporales</taxon>
        <taxon>Micromonosporaceae</taxon>
    </lineage>
</organism>
<dbReference type="Pfam" id="PF01872">
    <property type="entry name" value="RibD_C"/>
    <property type="match status" value="1"/>
</dbReference>
<dbReference type="InterPro" id="IPR024072">
    <property type="entry name" value="DHFR-like_dom_sf"/>
</dbReference>
<comment type="caution">
    <text evidence="2">The sequence shown here is derived from an EMBL/GenBank/DDBJ whole genome shotgun (WGS) entry which is preliminary data.</text>
</comment>